<feature type="compositionally biased region" description="Acidic residues" evidence="1">
    <location>
        <begin position="806"/>
        <end position="815"/>
    </location>
</feature>
<protein>
    <submittedName>
        <fullName evidence="2">Uncharacterized protein</fullName>
    </submittedName>
</protein>
<keyword evidence="3" id="KW-1185">Reference proteome</keyword>
<dbReference type="GO" id="GO:0034455">
    <property type="term" value="C:t-UTP complex"/>
    <property type="evidence" value="ECO:0007669"/>
    <property type="project" value="TreeGrafter"/>
</dbReference>
<feature type="region of interest" description="Disordered" evidence="1">
    <location>
        <begin position="1018"/>
        <end position="1037"/>
    </location>
</feature>
<dbReference type="InterPro" id="IPR001680">
    <property type="entry name" value="WD40_rpt"/>
</dbReference>
<sequence length="1144" mass="127030">MSDMKDKPKVEDISRSFEFSTIYLREDMFRTMDSIQFNNSIEWVVVVVVVESTHPPSSSSTNYHNNNNLRKRKMETSELTHSLPTSQNGSFSYHQKRESNQHHQQPIVHRCRFTDYTPATITAIASTPSTWDSKSTNHRGLLAVGRGNGDIELWIWLENQSSTSLKLPLYHSKKKVSPSSSSRQAWSLYRTLPGHLPSKSSTKNSSKTSKIEHLLFTHQFLPSDYDPLDPDPTIQDQIKSLARTPPRLLGSNGADELIEWEWDGPRAGTIKRTLSMPPSVAIWSLSVSPGSTRLAIGCDDGTIRIANIADDQLELIRKFDPCKTRLLSLAWGISTPSSLEPSSSSSSSSTTNYPIEPPDSKLFLVAGCADSSIRKFALSSGRCVNRMTVEKLQGEQTLWYIISGDSVGNVHFWDSRSCSRKQTIRAHRADILCIVPSPDGRSVFTSGVDQKTCQLTLNIQQHNPKNNNSISQSRWLLSTSRRLHSHDVRALEISPSYNPLFNQSYTKFSFQQNLNEMVPILISGGLDMSLVICPAGPPISSMINGKTTLINPITDSFSVSFADSMQRKISYTTKTDPVNHLASIANLLVSRNDQQISIWKLRSTLTHNHLDLIPPKNGAQLSNDNGQAAWSKVVEMELKCRTNLISSAISADGSWLAVSDLYEVKLFYMNKTEDERTGQLQPRRVKGFEPFSSSKSSGRKSDHQQGARAIEFSADSTRLILAGSLTSDLVVIGLGCTDKQVPQIKILRTFYHNSSHSVIDHSDLSSRPVITPSSRLLITSPVPTVENSDSTPQDDLSVLPDHEDQNSDPEIEPELNDQSPHSSYLRKIAVSPDGQWLATADSKKTLHIYNLDGMKHHCYLSIPGTSHINTMIFPRLMPSILILGFANNQIHIIDIETRQIPIWAVDLCMNPPQELLQLRDSLMGISFGPGCLMRSLSPSSTAINGGNQSPLIGSHQLINSSSQFNNKKVLVGLIWGANWVAKIQIPISTTITNTSMDTLLPPSINSTTTLKRRRNHIDNHGFQSTPQSIPKPKNKIKGRNGAGVDHFLISENASPTTTSIEEEEEHSTTILSKNIIPSVTPTTSGGVTINISHKYQSLLLVDFLNTNHNLDNQLVIVERPFFDLLSDNKLSFPPVWNRTGVYGT</sequence>
<dbReference type="Proteomes" id="UP000239156">
    <property type="component" value="Unassembled WGS sequence"/>
</dbReference>
<dbReference type="SUPFAM" id="SSF50993">
    <property type="entry name" value="Peptidase/esterase 'gauge' domain"/>
    <property type="match status" value="1"/>
</dbReference>
<dbReference type="SUPFAM" id="SSF50978">
    <property type="entry name" value="WD40 repeat-like"/>
    <property type="match status" value="2"/>
</dbReference>
<dbReference type="GO" id="GO:0000462">
    <property type="term" value="P:maturation of SSU-rRNA from tricistronic rRNA transcript (SSU-rRNA, 5.8S rRNA, LSU-rRNA)"/>
    <property type="evidence" value="ECO:0007669"/>
    <property type="project" value="InterPro"/>
</dbReference>
<comment type="caution">
    <text evidence="2">The sequence shown here is derived from an EMBL/GenBank/DDBJ whole genome shotgun (WGS) entry which is preliminary data.</text>
</comment>
<dbReference type="AlphaFoldDB" id="A0A2S4VN31"/>
<feature type="compositionally biased region" description="Polar residues" evidence="1">
    <location>
        <begin position="77"/>
        <end position="93"/>
    </location>
</feature>
<feature type="region of interest" description="Disordered" evidence="1">
    <location>
        <begin position="75"/>
        <end position="105"/>
    </location>
</feature>
<evidence type="ECO:0000313" key="3">
    <source>
        <dbReference type="Proteomes" id="UP000239156"/>
    </source>
</evidence>
<gene>
    <name evidence="2" type="ORF">PSTT_05624</name>
</gene>
<dbReference type="Pfam" id="PF00400">
    <property type="entry name" value="WD40"/>
    <property type="match status" value="3"/>
</dbReference>
<accession>A0A2S4VN31</accession>
<dbReference type="GO" id="GO:0003723">
    <property type="term" value="F:RNA binding"/>
    <property type="evidence" value="ECO:0007669"/>
    <property type="project" value="TreeGrafter"/>
</dbReference>
<evidence type="ECO:0000256" key="1">
    <source>
        <dbReference type="SAM" id="MobiDB-lite"/>
    </source>
</evidence>
<dbReference type="SMART" id="SM00320">
    <property type="entry name" value="WD40"/>
    <property type="match status" value="8"/>
</dbReference>
<name>A0A2S4VN31_9BASI</name>
<dbReference type="EMBL" id="PKSL01000042">
    <property type="protein sequence ID" value="POW10962.1"/>
    <property type="molecule type" value="Genomic_DNA"/>
</dbReference>
<dbReference type="InterPro" id="IPR015943">
    <property type="entry name" value="WD40/YVTN_repeat-like_dom_sf"/>
</dbReference>
<dbReference type="PANTHER" id="PTHR44163:SF1">
    <property type="entry name" value="U3 SMALL NUCLEOLAR RNA-ASSOCIATED PROTEIN 4 HOMOLOG"/>
    <property type="match status" value="1"/>
</dbReference>
<reference evidence="2" key="1">
    <citation type="submission" date="2017-12" db="EMBL/GenBank/DDBJ databases">
        <title>Gene loss provides genomic basis for host adaptation in cereal stripe rust fungi.</title>
        <authorList>
            <person name="Xia C."/>
        </authorList>
    </citation>
    <scope>NUCLEOTIDE SEQUENCE [LARGE SCALE GENOMIC DNA]</scope>
    <source>
        <strain evidence="2">93-210</strain>
    </source>
</reference>
<feature type="compositionally biased region" description="Polar residues" evidence="1">
    <location>
        <begin position="780"/>
        <end position="794"/>
    </location>
</feature>
<dbReference type="VEuPathDB" id="FungiDB:PSHT_00391"/>
<feature type="region of interest" description="Disordered" evidence="1">
    <location>
        <begin position="780"/>
        <end position="819"/>
    </location>
</feature>
<dbReference type="Gene3D" id="2.130.10.10">
    <property type="entry name" value="YVTN repeat-like/Quinoprotein amine dehydrogenase"/>
    <property type="match status" value="3"/>
</dbReference>
<evidence type="ECO:0000313" key="2">
    <source>
        <dbReference type="EMBL" id="POW10962.1"/>
    </source>
</evidence>
<proteinExistence type="predicted"/>
<feature type="region of interest" description="Disordered" evidence="1">
    <location>
        <begin position="678"/>
        <end position="707"/>
    </location>
</feature>
<dbReference type="PANTHER" id="PTHR44163">
    <property type="entry name" value="U3 SMALL NUCLEOLAR RNA-ASSOCIATED PROTEIN 4 HOMOLOG"/>
    <property type="match status" value="1"/>
</dbReference>
<dbReference type="GO" id="GO:0032040">
    <property type="term" value="C:small-subunit processome"/>
    <property type="evidence" value="ECO:0007669"/>
    <property type="project" value="TreeGrafter"/>
</dbReference>
<organism evidence="2 3">
    <name type="scientific">Puccinia striiformis</name>
    <dbReference type="NCBI Taxonomy" id="27350"/>
    <lineage>
        <taxon>Eukaryota</taxon>
        <taxon>Fungi</taxon>
        <taxon>Dikarya</taxon>
        <taxon>Basidiomycota</taxon>
        <taxon>Pucciniomycotina</taxon>
        <taxon>Pucciniomycetes</taxon>
        <taxon>Pucciniales</taxon>
        <taxon>Pucciniaceae</taxon>
        <taxon>Puccinia</taxon>
    </lineage>
</organism>
<dbReference type="GO" id="GO:0030686">
    <property type="term" value="C:90S preribosome"/>
    <property type="evidence" value="ECO:0007669"/>
    <property type="project" value="InterPro"/>
</dbReference>
<dbReference type="InterPro" id="IPR036322">
    <property type="entry name" value="WD40_repeat_dom_sf"/>
</dbReference>
<dbReference type="VEuPathDB" id="FungiDB:PSTT_05624"/>
<dbReference type="InterPro" id="IPR046351">
    <property type="entry name" value="UTP4"/>
</dbReference>